<sequence length="556" mass="63036">MDFSDSGLTSEELQGVKDFIASFLIGVKNYCLYPENHSISQKSVANSAMRLEGFLKDFHDLRLDVQRDRLLFKNVIVFQEATDAENLATILFRDGIQWIRFSEGFGFQELQEFFRILKENKNWNEDAEGDIVTALWEANFSNLRYMAVDVYWESEPLIDYSTLNAQTIEGHHSTSPDNQQIISPVSVLIDSGDSLLKLTEEEAEVLNKMISEEEKRDCLNDLLFIVFALLNDRDENNDLASALQFLEGEVQASLSQGDFKSAYRLISGVEKMHKGAQNKESWALSYLDQFFLNISNPKTLSVVPSSLRSIDAINSEDLKLLNQFFMLLHPKAICSLALLLSETRSLNIRQNIQRLITFHAQRDMGSLEVTIKKANDSVVERLVPVLGQLEGERPFQIIIKLLRHQSAGVRKQAIKQLKNIDGEATKWLFALAEDPDESVRNAVLTKLGKSRNQTAEGLLLKYLEKRQYTISDHKHLLACYRALGRCGSSRCINFLQEALFSRAWFLDFGKSVHRIGAIVALVALGTNEANELLKKASNSLFPAVRLAYRKALEVSR</sequence>
<reference evidence="1" key="1">
    <citation type="submission" date="2018-01" db="EMBL/GenBank/DDBJ databases">
        <authorList>
            <person name="Regsiter A."/>
            <person name="William W."/>
        </authorList>
    </citation>
    <scope>NUCLEOTIDE SEQUENCE</scope>
    <source>
        <strain evidence="1">TRIP AH-1</strain>
    </source>
</reference>
<dbReference type="SUPFAM" id="SSF48371">
    <property type="entry name" value="ARM repeat"/>
    <property type="match status" value="1"/>
</dbReference>
<proteinExistence type="predicted"/>
<dbReference type="AlphaFoldDB" id="A0A445N2Z1"/>
<dbReference type="InterPro" id="IPR011989">
    <property type="entry name" value="ARM-like"/>
</dbReference>
<name>A0A445N2Z1_9BACT</name>
<dbReference type="Gene3D" id="1.25.10.10">
    <property type="entry name" value="Leucine-rich Repeat Variant"/>
    <property type="match status" value="1"/>
</dbReference>
<evidence type="ECO:0008006" key="2">
    <source>
        <dbReference type="Google" id="ProtNLM"/>
    </source>
</evidence>
<gene>
    <name evidence="1" type="ORF">PITCH_A800015</name>
</gene>
<evidence type="ECO:0000313" key="1">
    <source>
        <dbReference type="EMBL" id="SPD76068.1"/>
    </source>
</evidence>
<protein>
    <recommendedName>
        <fullName evidence="2">HEAT repeat domain-containing protein</fullName>
    </recommendedName>
</protein>
<accession>A0A445N2Z1</accession>
<organism evidence="1">
    <name type="scientific">uncultured Desulfobacterium sp</name>
    <dbReference type="NCBI Taxonomy" id="201089"/>
    <lineage>
        <taxon>Bacteria</taxon>
        <taxon>Pseudomonadati</taxon>
        <taxon>Thermodesulfobacteriota</taxon>
        <taxon>Desulfobacteria</taxon>
        <taxon>Desulfobacterales</taxon>
        <taxon>Desulfobacteriaceae</taxon>
        <taxon>Desulfobacterium</taxon>
        <taxon>environmental samples</taxon>
    </lineage>
</organism>
<dbReference type="EMBL" id="OJIN01000226">
    <property type="protein sequence ID" value="SPD76068.1"/>
    <property type="molecule type" value="Genomic_DNA"/>
</dbReference>
<dbReference type="InterPro" id="IPR016024">
    <property type="entry name" value="ARM-type_fold"/>
</dbReference>
<dbReference type="Pfam" id="PF13646">
    <property type="entry name" value="HEAT_2"/>
    <property type="match status" value="1"/>
</dbReference>